<keyword evidence="8" id="KW-0328">Glycosyltransferase</keyword>
<dbReference type="GO" id="GO:1990904">
    <property type="term" value="C:ribonucleoprotein complex"/>
    <property type="evidence" value="ECO:0007669"/>
    <property type="project" value="UniProtKB-KW"/>
</dbReference>
<dbReference type="GO" id="GO:0005840">
    <property type="term" value="C:ribosome"/>
    <property type="evidence" value="ECO:0007669"/>
    <property type="project" value="UniProtKB-KW"/>
</dbReference>
<evidence type="ECO:0000256" key="15">
    <source>
        <dbReference type="RuleBase" id="RU003934"/>
    </source>
</evidence>
<evidence type="ECO:0000256" key="8">
    <source>
        <dbReference type="ARBA" id="ARBA00022676"/>
    </source>
</evidence>
<evidence type="ECO:0000259" key="18">
    <source>
        <dbReference type="Pfam" id="PF01634"/>
    </source>
</evidence>
<dbReference type="GO" id="GO:0006412">
    <property type="term" value="P:translation"/>
    <property type="evidence" value="ECO:0007669"/>
    <property type="project" value="InterPro"/>
</dbReference>
<dbReference type="InterPro" id="IPR012678">
    <property type="entry name" value="Ribosomal_uL23/eL15/eS24_sf"/>
</dbReference>
<evidence type="ECO:0000256" key="2">
    <source>
        <dbReference type="ARBA" id="ARBA00004667"/>
    </source>
</evidence>
<evidence type="ECO:0000259" key="20">
    <source>
        <dbReference type="Pfam" id="PF08029"/>
    </source>
</evidence>
<dbReference type="FunFam" id="3.40.190.10:FF:000123">
    <property type="entry name" value="HIS1p ATP phosphoribosyltransferase"/>
    <property type="match status" value="1"/>
</dbReference>
<dbReference type="InterPro" id="IPR013025">
    <property type="entry name" value="Ribosomal_uL23-like"/>
</dbReference>
<gene>
    <name evidence="22" type="ORF">D9757_008874</name>
</gene>
<dbReference type="Gene3D" id="3.40.190.10">
    <property type="entry name" value="Periplasmic binding protein-like II"/>
    <property type="match status" value="2"/>
</dbReference>
<feature type="domain" description="DUF6533" evidence="21">
    <location>
        <begin position="371"/>
        <end position="414"/>
    </location>
</feature>
<dbReference type="PANTHER" id="PTHR21403">
    <property type="entry name" value="ATP PHOSPHORIBOSYLTRANSFERASE ATP-PRTASE"/>
    <property type="match status" value="1"/>
</dbReference>
<dbReference type="Pfam" id="PF01634">
    <property type="entry name" value="HisG"/>
    <property type="match status" value="1"/>
</dbReference>
<dbReference type="NCBIfam" id="NF011118">
    <property type="entry name" value="PRK14548.1"/>
    <property type="match status" value="1"/>
</dbReference>
<evidence type="ECO:0000259" key="21">
    <source>
        <dbReference type="Pfam" id="PF20151"/>
    </source>
</evidence>
<comment type="similarity">
    <text evidence="3 15">Belongs to the universal ribosomal protein uL23 family.</text>
</comment>
<dbReference type="InterPro" id="IPR045340">
    <property type="entry name" value="DUF6533"/>
</dbReference>
<dbReference type="InterPro" id="IPR013115">
    <property type="entry name" value="HisG_C"/>
</dbReference>
<evidence type="ECO:0000256" key="9">
    <source>
        <dbReference type="ARBA" id="ARBA00022679"/>
    </source>
</evidence>
<keyword evidence="17" id="KW-1133">Transmembrane helix</keyword>
<feature type="transmembrane region" description="Helical" evidence="17">
    <location>
        <begin position="402"/>
        <end position="426"/>
    </location>
</feature>
<dbReference type="SUPFAM" id="SSF53850">
    <property type="entry name" value="Periplasmic binding protein-like II"/>
    <property type="match status" value="1"/>
</dbReference>
<dbReference type="InterPro" id="IPR011322">
    <property type="entry name" value="N-reg_PII-like_a/b"/>
</dbReference>
<dbReference type="InterPro" id="IPR020621">
    <property type="entry name" value="ATP-PRT_HisG_long"/>
</dbReference>
<comment type="similarity">
    <text evidence="4">Belongs to the ATP phosphoribosyltransferase family.</text>
</comment>
<comment type="pathway">
    <text evidence="2">Amino-acid biosynthesis; L-histidine biosynthesis; L-histidine from 5-phospho-alpha-D-ribose 1-diphosphate: step 1/9.</text>
</comment>
<evidence type="ECO:0000313" key="23">
    <source>
        <dbReference type="Proteomes" id="UP000518752"/>
    </source>
</evidence>
<evidence type="ECO:0000256" key="12">
    <source>
        <dbReference type="ARBA" id="ARBA00022980"/>
    </source>
</evidence>
<dbReference type="EMBL" id="JAACJN010000087">
    <property type="protein sequence ID" value="KAF5376826.1"/>
    <property type="molecule type" value="Genomic_DNA"/>
</dbReference>
<dbReference type="HAMAP" id="MF_01369_A">
    <property type="entry name" value="Ribosomal_uL23_A"/>
    <property type="match status" value="1"/>
</dbReference>
<feature type="transmembrane region" description="Helical" evidence="17">
    <location>
        <begin position="438"/>
        <end position="459"/>
    </location>
</feature>
<evidence type="ECO:0000256" key="3">
    <source>
        <dbReference type="ARBA" id="ARBA00006700"/>
    </source>
</evidence>
<dbReference type="GO" id="GO:0000287">
    <property type="term" value="F:magnesium ion binding"/>
    <property type="evidence" value="ECO:0007669"/>
    <property type="project" value="InterPro"/>
</dbReference>
<organism evidence="22 23">
    <name type="scientific">Collybiopsis confluens</name>
    <dbReference type="NCBI Taxonomy" id="2823264"/>
    <lineage>
        <taxon>Eukaryota</taxon>
        <taxon>Fungi</taxon>
        <taxon>Dikarya</taxon>
        <taxon>Basidiomycota</taxon>
        <taxon>Agaricomycotina</taxon>
        <taxon>Agaricomycetes</taxon>
        <taxon>Agaricomycetidae</taxon>
        <taxon>Agaricales</taxon>
        <taxon>Marasmiineae</taxon>
        <taxon>Omphalotaceae</taxon>
        <taxon>Collybiopsis</taxon>
    </lineage>
</organism>
<evidence type="ECO:0000256" key="14">
    <source>
        <dbReference type="ARBA" id="ARBA00023274"/>
    </source>
</evidence>
<keyword evidence="9" id="KW-0808">Transferase</keyword>
<dbReference type="Proteomes" id="UP000518752">
    <property type="component" value="Unassembled WGS sequence"/>
</dbReference>
<keyword evidence="13" id="KW-0368">Histidine biosynthesis</keyword>
<protein>
    <recommendedName>
        <fullName evidence="6">ATP phosphoribosyltransferase</fullName>
        <ecNumber evidence="5">2.4.2.17</ecNumber>
    </recommendedName>
</protein>
<dbReference type="GO" id="GO:0003735">
    <property type="term" value="F:structural constituent of ribosome"/>
    <property type="evidence" value="ECO:0007669"/>
    <property type="project" value="InterPro"/>
</dbReference>
<keyword evidence="11" id="KW-0694">RNA-binding</keyword>
<keyword evidence="23" id="KW-1185">Reference proteome</keyword>
<keyword evidence="12 15" id="KW-0689">Ribosomal protein</keyword>
<accession>A0A8H5H558</accession>
<evidence type="ECO:0000256" key="17">
    <source>
        <dbReference type="SAM" id="Phobius"/>
    </source>
</evidence>
<evidence type="ECO:0000256" key="6">
    <source>
        <dbReference type="ARBA" id="ARBA00020998"/>
    </source>
</evidence>
<keyword evidence="10" id="KW-0699">rRNA-binding</keyword>
<dbReference type="InterPro" id="IPR012677">
    <property type="entry name" value="Nucleotide-bd_a/b_plait_sf"/>
</dbReference>
<dbReference type="Pfam" id="PF08029">
    <property type="entry name" value="HisG_C"/>
    <property type="match status" value="1"/>
</dbReference>
<reference evidence="22 23" key="1">
    <citation type="journal article" date="2020" name="ISME J.">
        <title>Uncovering the hidden diversity of litter-decomposition mechanisms in mushroom-forming fungi.</title>
        <authorList>
            <person name="Floudas D."/>
            <person name="Bentzer J."/>
            <person name="Ahren D."/>
            <person name="Johansson T."/>
            <person name="Persson P."/>
            <person name="Tunlid A."/>
        </authorList>
    </citation>
    <scope>NUCLEOTIDE SEQUENCE [LARGE SCALE GENOMIC DNA]</scope>
    <source>
        <strain evidence="22 23">CBS 406.79</strain>
    </source>
</reference>
<keyword evidence="7" id="KW-0028">Amino-acid biosynthesis</keyword>
<feature type="domain" description="Histidine biosynthesis HisG C-terminal" evidence="20">
    <location>
        <begin position="227"/>
        <end position="287"/>
    </location>
</feature>
<dbReference type="InterPro" id="IPR005633">
    <property type="entry name" value="Ribosomal_uL23_N"/>
</dbReference>
<dbReference type="OrthoDB" id="2574at2759"/>
<dbReference type="PROSITE" id="PS01316">
    <property type="entry name" value="ATP_P_PHORIBOSYLTR"/>
    <property type="match status" value="1"/>
</dbReference>
<evidence type="ECO:0000256" key="5">
    <source>
        <dbReference type="ARBA" id="ARBA00011946"/>
    </source>
</evidence>
<dbReference type="AlphaFoldDB" id="A0A8H5H558"/>
<dbReference type="InterPro" id="IPR001014">
    <property type="entry name" value="Ribosomal_uL23_CS"/>
</dbReference>
<dbReference type="InterPro" id="IPR015867">
    <property type="entry name" value="N-reg_PII/ATP_PRibTrfase_C"/>
</dbReference>
<keyword evidence="17" id="KW-0812">Transmembrane</keyword>
<evidence type="ECO:0000256" key="10">
    <source>
        <dbReference type="ARBA" id="ARBA00022730"/>
    </source>
</evidence>
<dbReference type="GO" id="GO:0003879">
    <property type="term" value="F:ATP phosphoribosyltransferase activity"/>
    <property type="evidence" value="ECO:0007669"/>
    <property type="project" value="UniProtKB-EC"/>
</dbReference>
<sequence length="645" mass="72073">MNLDSLEGRLLFAIPKKGRLHDKCLSILAGTDIQFRRHARLDVCLVLNQRIALVFLPASDIPSFVGKGNVHLGITGHDVVLESKMEEHVTEMMRLGFGKCALQVQVPENGPIKTVEDLAGKRVVTSFEVLAGDYFGKVDERLQLIDDAKTKIEYVGGSVEAACALGLADGIVDLVESGDTMRAAGLHAIATVLDTEAVLIKSRVSKNTAHSSLIDLITNRIKGVIAAGKYAVCQYNIEREKLPAAIAITPGRRAPTISRLETEGWVAVSSMVEKKRLAQIMDELVEAAEATQSRTPTKLGDFAVSYRMKSPHLPLLWRWQVSAFMIPHGTGGYKMQESKMPNYPTFCNLFAPMYVMYIIFEREVSTKSPKYIGLASFTVLVWDHILTFSDEVEYIWKNRKGLITYLFLFNCYFTHLSFIVNIYAYLSLSWTPEICHHFIWYEGTTVAIAVEVVGAMMLIRLAELAFEVNVRLSAARNGSMLFWRDRHGHDKTTKGKAAPSKTSKATDSKAKAAKKAALQGAHSHSSRKTRFSVSFHRPKTLRLPRAPKYPRKSVPHVPRMDQFRTIVSPLNTESAMKKIEEHNTLVFIVDIKSNKRQIKDAVKKLYDVQAAKVNTLIRPDGKKKAYVRLTADHDALDVANKIGFI</sequence>
<dbReference type="Pfam" id="PF00276">
    <property type="entry name" value="Ribosomal_L23"/>
    <property type="match status" value="1"/>
</dbReference>
<evidence type="ECO:0000259" key="19">
    <source>
        <dbReference type="Pfam" id="PF03939"/>
    </source>
</evidence>
<keyword evidence="17" id="KW-0472">Membrane</keyword>
<dbReference type="PANTHER" id="PTHR21403:SF8">
    <property type="entry name" value="ATP PHOSPHORIBOSYLTRANSFERASE"/>
    <property type="match status" value="1"/>
</dbReference>
<evidence type="ECO:0000256" key="7">
    <source>
        <dbReference type="ARBA" id="ARBA00022605"/>
    </source>
</evidence>
<dbReference type="UniPathway" id="UPA00031">
    <property type="reaction ID" value="UER00006"/>
</dbReference>
<comment type="catalytic activity">
    <reaction evidence="1">
        <text>1-(5-phospho-beta-D-ribosyl)-ATP + diphosphate = 5-phospho-alpha-D-ribose 1-diphosphate + ATP</text>
        <dbReference type="Rhea" id="RHEA:18473"/>
        <dbReference type="ChEBI" id="CHEBI:30616"/>
        <dbReference type="ChEBI" id="CHEBI:33019"/>
        <dbReference type="ChEBI" id="CHEBI:58017"/>
        <dbReference type="ChEBI" id="CHEBI:73183"/>
        <dbReference type="EC" id="2.4.2.17"/>
    </reaction>
</comment>
<comment type="caution">
    <text evidence="22">The sequence shown here is derived from an EMBL/GenBank/DDBJ whole genome shotgun (WGS) entry which is preliminary data.</text>
</comment>
<dbReference type="GO" id="GO:0000105">
    <property type="term" value="P:L-histidine biosynthetic process"/>
    <property type="evidence" value="ECO:0007669"/>
    <property type="project" value="UniProtKB-UniPathway"/>
</dbReference>
<dbReference type="Pfam" id="PF03939">
    <property type="entry name" value="Ribosomal_L23eN"/>
    <property type="match status" value="1"/>
</dbReference>
<dbReference type="NCBIfam" id="TIGR00070">
    <property type="entry name" value="hisG"/>
    <property type="match status" value="1"/>
</dbReference>
<evidence type="ECO:0000256" key="16">
    <source>
        <dbReference type="SAM" id="MobiDB-lite"/>
    </source>
</evidence>
<dbReference type="InterPro" id="IPR001348">
    <property type="entry name" value="ATP_PRibTrfase_HisG"/>
</dbReference>
<evidence type="ECO:0000256" key="1">
    <source>
        <dbReference type="ARBA" id="ARBA00000915"/>
    </source>
</evidence>
<dbReference type="EC" id="2.4.2.17" evidence="5"/>
<dbReference type="GO" id="GO:0005737">
    <property type="term" value="C:cytoplasm"/>
    <property type="evidence" value="ECO:0007669"/>
    <property type="project" value="InterPro"/>
</dbReference>
<evidence type="ECO:0000256" key="13">
    <source>
        <dbReference type="ARBA" id="ARBA00023102"/>
    </source>
</evidence>
<dbReference type="NCBIfam" id="TIGR03455">
    <property type="entry name" value="HisG_C-term"/>
    <property type="match status" value="1"/>
</dbReference>
<dbReference type="Gene3D" id="3.30.70.120">
    <property type="match status" value="1"/>
</dbReference>
<dbReference type="SUPFAM" id="SSF54189">
    <property type="entry name" value="Ribosomal proteins S24e, L23 and L15e"/>
    <property type="match status" value="1"/>
</dbReference>
<dbReference type="Pfam" id="PF20151">
    <property type="entry name" value="DUF6533"/>
    <property type="match status" value="1"/>
</dbReference>
<name>A0A8H5H558_9AGAR</name>
<dbReference type="PROSITE" id="PS00050">
    <property type="entry name" value="RIBOSOMAL_L23"/>
    <property type="match status" value="1"/>
</dbReference>
<dbReference type="FunFam" id="3.30.70.330:FF:000035">
    <property type="entry name" value="60S ribosomal protein L23a"/>
    <property type="match status" value="1"/>
</dbReference>
<feature type="region of interest" description="Disordered" evidence="16">
    <location>
        <begin position="489"/>
        <end position="531"/>
    </location>
</feature>
<evidence type="ECO:0000256" key="11">
    <source>
        <dbReference type="ARBA" id="ARBA00022884"/>
    </source>
</evidence>
<dbReference type="SUPFAM" id="SSF54913">
    <property type="entry name" value="GlnB-like"/>
    <property type="match status" value="1"/>
</dbReference>
<dbReference type="Gene3D" id="3.30.70.330">
    <property type="match status" value="1"/>
</dbReference>
<feature type="domain" description="ATP phosphoribosyltransferase catalytic" evidence="18">
    <location>
        <begin position="58"/>
        <end position="223"/>
    </location>
</feature>
<dbReference type="GO" id="GO:0019843">
    <property type="term" value="F:rRNA binding"/>
    <property type="evidence" value="ECO:0007669"/>
    <property type="project" value="UniProtKB-KW"/>
</dbReference>
<evidence type="ECO:0000313" key="22">
    <source>
        <dbReference type="EMBL" id="KAF5376826.1"/>
    </source>
</evidence>
<dbReference type="InterPro" id="IPR018198">
    <property type="entry name" value="ATP_PRibTrfase_CS"/>
</dbReference>
<keyword evidence="14 15" id="KW-0687">Ribonucleoprotein</keyword>
<dbReference type="HAMAP" id="MF_00079">
    <property type="entry name" value="HisG_Long"/>
    <property type="match status" value="1"/>
</dbReference>
<evidence type="ECO:0000256" key="4">
    <source>
        <dbReference type="ARBA" id="ARBA00009372"/>
    </source>
</evidence>
<proteinExistence type="inferred from homology"/>
<dbReference type="CDD" id="cd13592">
    <property type="entry name" value="PBP2_HisGL2"/>
    <property type="match status" value="1"/>
</dbReference>
<dbReference type="InterPro" id="IPR013820">
    <property type="entry name" value="ATP_PRibTrfase_cat"/>
</dbReference>
<feature type="domain" description="Large ribosomal subunit protein uL23 N-terminal" evidence="19">
    <location>
        <begin position="508"/>
        <end position="556"/>
    </location>
</feature>